<protein>
    <submittedName>
        <fullName evidence="1">Uncharacterized protein</fullName>
    </submittedName>
</protein>
<proteinExistence type="predicted"/>
<reference evidence="1" key="2">
    <citation type="submission" date="2013-05" db="EMBL/GenBank/DDBJ databases">
        <authorList>
            <person name="Carter J.-M."/>
            <person name="Baker S.C."/>
            <person name="Pink R."/>
            <person name="Carter D.R.F."/>
            <person name="Collins A."/>
            <person name="Tomlin J."/>
            <person name="Gibbs M."/>
            <person name="Breuker C.J."/>
        </authorList>
    </citation>
    <scope>NUCLEOTIDE SEQUENCE</scope>
    <source>
        <tissue evidence="1">Ovary</tissue>
    </source>
</reference>
<sequence>LRPYLIIKEQVKPDHRNEIKNLKKNETLKDRLRTKSTSICSLSPLSGLTLELIRLYTNFETAVIRFN</sequence>
<name>S4P2V9_9NEOP</name>
<reference evidence="1" key="1">
    <citation type="journal article" date="2013" name="BMC Genomics">
        <title>Unscrambling butterfly oogenesis.</title>
        <authorList>
            <person name="Carter J.M."/>
            <person name="Baker S.C."/>
            <person name="Pink R."/>
            <person name="Carter D.R."/>
            <person name="Collins A."/>
            <person name="Tomlin J."/>
            <person name="Gibbs M."/>
            <person name="Breuker C.J."/>
        </authorList>
    </citation>
    <scope>NUCLEOTIDE SEQUENCE</scope>
    <source>
        <tissue evidence="1">Ovary</tissue>
    </source>
</reference>
<dbReference type="EMBL" id="GAIX01009807">
    <property type="protein sequence ID" value="JAA82753.1"/>
    <property type="molecule type" value="Transcribed_RNA"/>
</dbReference>
<feature type="non-terminal residue" evidence="1">
    <location>
        <position position="1"/>
    </location>
</feature>
<accession>S4P2V9</accession>
<dbReference type="AlphaFoldDB" id="S4P2V9"/>
<organism evidence="1">
    <name type="scientific">Pararge aegeria</name>
    <name type="common">speckled wood butterfly</name>
    <dbReference type="NCBI Taxonomy" id="116150"/>
    <lineage>
        <taxon>Eukaryota</taxon>
        <taxon>Metazoa</taxon>
        <taxon>Ecdysozoa</taxon>
        <taxon>Arthropoda</taxon>
        <taxon>Hexapoda</taxon>
        <taxon>Insecta</taxon>
        <taxon>Pterygota</taxon>
        <taxon>Neoptera</taxon>
        <taxon>Endopterygota</taxon>
        <taxon>Lepidoptera</taxon>
        <taxon>Glossata</taxon>
        <taxon>Ditrysia</taxon>
        <taxon>Papilionoidea</taxon>
        <taxon>Nymphalidae</taxon>
        <taxon>Satyrinae</taxon>
        <taxon>Satyrini</taxon>
        <taxon>Parargina</taxon>
        <taxon>Pararge</taxon>
    </lineage>
</organism>
<evidence type="ECO:0000313" key="1">
    <source>
        <dbReference type="EMBL" id="JAA82753.1"/>
    </source>
</evidence>